<dbReference type="NCBIfam" id="NF002140">
    <property type="entry name" value="PRK00977.1-4"/>
    <property type="match status" value="1"/>
</dbReference>
<keyword evidence="3 6" id="KW-0540">Nuclease</keyword>
<dbReference type="InterPro" id="IPR037004">
    <property type="entry name" value="Exonuc_VII_ssu_sf"/>
</dbReference>
<gene>
    <name evidence="6" type="primary">xseB</name>
    <name evidence="7" type="ORF">JK636_19535</name>
</gene>
<dbReference type="GO" id="GO:0008855">
    <property type="term" value="F:exodeoxyribonuclease VII activity"/>
    <property type="evidence" value="ECO:0007669"/>
    <property type="project" value="UniProtKB-EC"/>
</dbReference>
<dbReference type="Pfam" id="PF02609">
    <property type="entry name" value="Exonuc_VII_S"/>
    <property type="match status" value="1"/>
</dbReference>
<dbReference type="RefSeq" id="WP_202750646.1">
    <property type="nucleotide sequence ID" value="NZ_JAESWC010000018.1"/>
</dbReference>
<comment type="similarity">
    <text evidence="1 6">Belongs to the XseB family.</text>
</comment>
<proteinExistence type="inferred from homology"/>
<dbReference type="SUPFAM" id="SSF116842">
    <property type="entry name" value="XseB-like"/>
    <property type="match status" value="1"/>
</dbReference>
<dbReference type="NCBIfam" id="TIGR01280">
    <property type="entry name" value="xseB"/>
    <property type="match status" value="1"/>
</dbReference>
<evidence type="ECO:0000313" key="7">
    <source>
        <dbReference type="EMBL" id="MBL4937905.1"/>
    </source>
</evidence>
<evidence type="ECO:0000256" key="5">
    <source>
        <dbReference type="ARBA" id="ARBA00022839"/>
    </source>
</evidence>
<evidence type="ECO:0000256" key="4">
    <source>
        <dbReference type="ARBA" id="ARBA00022801"/>
    </source>
</evidence>
<dbReference type="HAMAP" id="MF_00337">
    <property type="entry name" value="Exonuc_7_S"/>
    <property type="match status" value="1"/>
</dbReference>
<evidence type="ECO:0000256" key="3">
    <source>
        <dbReference type="ARBA" id="ARBA00022722"/>
    </source>
</evidence>
<keyword evidence="8" id="KW-1185">Reference proteome</keyword>
<comment type="function">
    <text evidence="6">Bidirectionally degrades single-stranded DNA into large acid-insoluble oligonucleotides, which are then degraded further into small acid-soluble oligonucleotides.</text>
</comment>
<dbReference type="PANTHER" id="PTHR34137">
    <property type="entry name" value="EXODEOXYRIBONUCLEASE 7 SMALL SUBUNIT"/>
    <property type="match status" value="1"/>
</dbReference>
<dbReference type="EMBL" id="JAESWC010000018">
    <property type="protein sequence ID" value="MBL4937905.1"/>
    <property type="molecule type" value="Genomic_DNA"/>
</dbReference>
<comment type="subcellular location">
    <subcellularLocation>
        <location evidence="6">Cytoplasm</location>
    </subcellularLocation>
</comment>
<comment type="caution">
    <text evidence="7">The sequence shown here is derived from an EMBL/GenBank/DDBJ whole genome shotgun (WGS) entry which is preliminary data.</text>
</comment>
<dbReference type="Gene3D" id="1.10.287.1040">
    <property type="entry name" value="Exonuclease VII, small subunit"/>
    <property type="match status" value="1"/>
</dbReference>
<dbReference type="EC" id="3.1.11.6" evidence="6"/>
<comment type="catalytic activity">
    <reaction evidence="6">
        <text>Exonucleolytic cleavage in either 5'- to 3'- or 3'- to 5'-direction to yield nucleoside 5'-phosphates.</text>
        <dbReference type="EC" id="3.1.11.6"/>
    </reaction>
</comment>
<accession>A0ABS1TEV9</accession>
<dbReference type="PIRSF" id="PIRSF006488">
    <property type="entry name" value="Exonuc_VII_S"/>
    <property type="match status" value="1"/>
</dbReference>
<evidence type="ECO:0000313" key="8">
    <source>
        <dbReference type="Proteomes" id="UP000632377"/>
    </source>
</evidence>
<keyword evidence="2 6" id="KW-0963">Cytoplasm</keyword>
<evidence type="ECO:0000256" key="1">
    <source>
        <dbReference type="ARBA" id="ARBA00009998"/>
    </source>
</evidence>
<keyword evidence="5 6" id="KW-0269">Exonuclease</keyword>
<organism evidence="7 8">
    <name type="scientific">Clostridium rhizosphaerae</name>
    <dbReference type="NCBI Taxonomy" id="2803861"/>
    <lineage>
        <taxon>Bacteria</taxon>
        <taxon>Bacillati</taxon>
        <taxon>Bacillota</taxon>
        <taxon>Clostridia</taxon>
        <taxon>Eubacteriales</taxon>
        <taxon>Clostridiaceae</taxon>
        <taxon>Clostridium</taxon>
    </lineage>
</organism>
<sequence>MAKKNESFESMMKKLEEVVSAMDADTLTLEQSMKHYEEGIILCNKLYKVINDSEEKIKILTQNKEQDFLNSEE</sequence>
<dbReference type="InterPro" id="IPR003761">
    <property type="entry name" value="Exonuc_VII_S"/>
</dbReference>
<keyword evidence="4 6" id="KW-0378">Hydrolase</keyword>
<comment type="subunit">
    <text evidence="6">Heterooligomer composed of large and small subunits.</text>
</comment>
<evidence type="ECO:0000256" key="6">
    <source>
        <dbReference type="HAMAP-Rule" id="MF_00337"/>
    </source>
</evidence>
<reference evidence="7 8" key="1">
    <citation type="submission" date="2021-01" db="EMBL/GenBank/DDBJ databases">
        <title>Genome public.</title>
        <authorList>
            <person name="Liu C."/>
            <person name="Sun Q."/>
        </authorList>
    </citation>
    <scope>NUCLEOTIDE SEQUENCE [LARGE SCALE GENOMIC DNA]</scope>
    <source>
        <strain evidence="7 8">YIM B02515</strain>
    </source>
</reference>
<protein>
    <recommendedName>
        <fullName evidence="6">Exodeoxyribonuclease 7 small subunit</fullName>
        <ecNumber evidence="6">3.1.11.6</ecNumber>
    </recommendedName>
    <alternativeName>
        <fullName evidence="6">Exodeoxyribonuclease VII small subunit</fullName>
        <shortName evidence="6">Exonuclease VII small subunit</shortName>
    </alternativeName>
</protein>
<evidence type="ECO:0000256" key="2">
    <source>
        <dbReference type="ARBA" id="ARBA00022490"/>
    </source>
</evidence>
<name>A0ABS1TEV9_9CLOT</name>
<dbReference type="PANTHER" id="PTHR34137:SF1">
    <property type="entry name" value="EXODEOXYRIBONUCLEASE 7 SMALL SUBUNIT"/>
    <property type="match status" value="1"/>
</dbReference>
<dbReference type="Proteomes" id="UP000632377">
    <property type="component" value="Unassembled WGS sequence"/>
</dbReference>